<gene>
    <name evidence="2" type="ordered locus">PHZ_p0205</name>
</gene>
<evidence type="ECO:0000256" key="1">
    <source>
        <dbReference type="SAM" id="Phobius"/>
    </source>
</evidence>
<feature type="transmembrane region" description="Helical" evidence="1">
    <location>
        <begin position="98"/>
        <end position="120"/>
    </location>
</feature>
<keyword evidence="1" id="KW-1133">Transmembrane helix</keyword>
<feature type="transmembrane region" description="Helical" evidence="1">
    <location>
        <begin position="145"/>
        <end position="165"/>
    </location>
</feature>
<accession>B4RIH3</accession>
<feature type="transmembrane region" description="Helical" evidence="1">
    <location>
        <begin position="69"/>
        <end position="91"/>
    </location>
</feature>
<dbReference type="InterPro" id="IPR046737">
    <property type="entry name" value="DUF6629"/>
</dbReference>
<dbReference type="Proteomes" id="UP000001868">
    <property type="component" value="Plasmid pHLK1"/>
</dbReference>
<evidence type="ECO:0000313" key="3">
    <source>
        <dbReference type="Proteomes" id="UP000001868"/>
    </source>
</evidence>
<feature type="transmembrane region" description="Helical" evidence="1">
    <location>
        <begin position="6"/>
        <end position="26"/>
    </location>
</feature>
<protein>
    <submittedName>
        <fullName evidence="2">Conserved hypothetical membrane protein</fullName>
    </submittedName>
</protein>
<organism evidence="2 3">
    <name type="scientific">Phenylobacterium zucineum (strain HLK1)</name>
    <dbReference type="NCBI Taxonomy" id="450851"/>
    <lineage>
        <taxon>Bacteria</taxon>
        <taxon>Pseudomonadati</taxon>
        <taxon>Pseudomonadota</taxon>
        <taxon>Alphaproteobacteria</taxon>
        <taxon>Caulobacterales</taxon>
        <taxon>Caulobacteraceae</taxon>
        <taxon>Phenylobacterium</taxon>
    </lineage>
</organism>
<dbReference type="eggNOG" id="ENOG5032S87">
    <property type="taxonomic scope" value="Bacteria"/>
</dbReference>
<dbReference type="RefSeq" id="WP_012520448.1">
    <property type="nucleotide sequence ID" value="NC_011143.1"/>
</dbReference>
<dbReference type="KEGG" id="pzu:PHZ_p0205"/>
<keyword evidence="2" id="KW-0614">Plasmid</keyword>
<proteinExistence type="predicted"/>
<sequence>MCFSAAASFTAASVLAPLGVASLVRAWRGERRYLALATLPVLFSVQQLMEGFVWRFGAIGDAAAVERFSLAYMFFSWLAWPVWVPFSVYFLEPGRRRPIYLVLAIAGGLLGGLQYVPYFAHEGWLTTRFLGAAISYEGTELLDYVIGRDFTYAIYLFVVIGPLLLSSDKDARVFGVLVALVFVATYLFFQFAYISVFCFGGALMSLYLVWRPFSTPPRGRATTTSPALA</sequence>
<feature type="transmembrane region" description="Helical" evidence="1">
    <location>
        <begin position="177"/>
        <end position="210"/>
    </location>
</feature>
<evidence type="ECO:0000313" key="2">
    <source>
        <dbReference type="EMBL" id="ACG80148.1"/>
    </source>
</evidence>
<keyword evidence="1" id="KW-0812">Transmembrane</keyword>
<keyword evidence="1" id="KW-0472">Membrane</keyword>
<dbReference type="OrthoDB" id="8441457at2"/>
<dbReference type="AlphaFoldDB" id="B4RIH3"/>
<reference evidence="2 3" key="1">
    <citation type="journal article" date="2008" name="BMC Genomics">
        <title>Complete genome of Phenylobacterium zucineum - a novel facultative intracellular bacterium isolated from human erythroleukemia cell line K562.</title>
        <authorList>
            <person name="Luo Y."/>
            <person name="Xu X."/>
            <person name="Ding Z."/>
            <person name="Liu Z."/>
            <person name="Zhang B."/>
            <person name="Yan Z."/>
            <person name="Sun J."/>
            <person name="Hu S."/>
            <person name="Hu X."/>
        </authorList>
    </citation>
    <scope>NUCLEOTIDE SEQUENCE [LARGE SCALE GENOMIC DNA]</scope>
    <source>
        <strain evidence="3">HLK1</strain>
        <plasmid evidence="3">Plasmid pHLK1</plasmid>
    </source>
</reference>
<name>B4RIH3_PHEZH</name>
<dbReference type="EMBL" id="CP000748">
    <property type="protein sequence ID" value="ACG80148.1"/>
    <property type="molecule type" value="Genomic_DNA"/>
</dbReference>
<dbReference type="HOGENOM" id="CLU_098310_1_0_5"/>
<feature type="transmembrane region" description="Helical" evidence="1">
    <location>
        <begin position="33"/>
        <end position="49"/>
    </location>
</feature>
<keyword evidence="3" id="KW-1185">Reference proteome</keyword>
<dbReference type="Pfam" id="PF20334">
    <property type="entry name" value="DUF6629"/>
    <property type="match status" value="1"/>
</dbReference>
<geneLocation type="plasmid" evidence="3">
    <name>pHLK1</name>
</geneLocation>